<dbReference type="STRING" id="341036.SAMN05660649_01999"/>
<evidence type="ECO:0000256" key="2">
    <source>
        <dbReference type="ARBA" id="ARBA00022490"/>
    </source>
</evidence>
<evidence type="ECO:0000259" key="11">
    <source>
        <dbReference type="Pfam" id="PF00133"/>
    </source>
</evidence>
<keyword evidence="7 10" id="KW-0030">Aminoacyl-tRNA synthetase</keyword>
<feature type="short sequence motif" description="'HIGH' region" evidence="10">
    <location>
        <begin position="90"/>
        <end position="100"/>
    </location>
</feature>
<dbReference type="Gene3D" id="1.10.730.20">
    <property type="match status" value="1"/>
</dbReference>
<evidence type="ECO:0000256" key="7">
    <source>
        <dbReference type="ARBA" id="ARBA00023146"/>
    </source>
</evidence>
<dbReference type="GO" id="GO:0006428">
    <property type="term" value="P:isoleucyl-tRNA aminoacylation"/>
    <property type="evidence" value="ECO:0007669"/>
    <property type="project" value="UniProtKB-UniRule"/>
</dbReference>
<dbReference type="AlphaFoldDB" id="A0A1I2STJ5"/>
<feature type="binding site" evidence="10">
    <location>
        <position position="951"/>
    </location>
    <ligand>
        <name>Zn(2+)</name>
        <dbReference type="ChEBI" id="CHEBI:29105"/>
    </ligand>
</feature>
<dbReference type="GO" id="GO:0000049">
    <property type="term" value="F:tRNA binding"/>
    <property type="evidence" value="ECO:0007669"/>
    <property type="project" value="InterPro"/>
</dbReference>
<dbReference type="InterPro" id="IPR010663">
    <property type="entry name" value="Znf_FPG/IleRS"/>
</dbReference>
<evidence type="ECO:0000313" key="14">
    <source>
        <dbReference type="EMBL" id="SFG56135.1"/>
    </source>
</evidence>
<dbReference type="EC" id="6.1.1.5" evidence="10"/>
<dbReference type="InterPro" id="IPR050081">
    <property type="entry name" value="Ile-tRNA_ligase"/>
</dbReference>
<dbReference type="Proteomes" id="UP000199337">
    <property type="component" value="Unassembled WGS sequence"/>
</dbReference>
<evidence type="ECO:0000259" key="12">
    <source>
        <dbReference type="Pfam" id="PF06827"/>
    </source>
</evidence>
<dbReference type="InterPro" id="IPR009008">
    <property type="entry name" value="Val/Leu/Ile-tRNA-synth_edit"/>
</dbReference>
<dbReference type="SUPFAM" id="SSF47323">
    <property type="entry name" value="Anticodon-binding domain of a subclass of class I aminoacyl-tRNA synthetases"/>
    <property type="match status" value="1"/>
</dbReference>
<feature type="binding site" evidence="10">
    <location>
        <position position="954"/>
    </location>
    <ligand>
        <name>Zn(2+)</name>
        <dbReference type="ChEBI" id="CHEBI:29105"/>
    </ligand>
</feature>
<evidence type="ECO:0000256" key="10">
    <source>
        <dbReference type="HAMAP-Rule" id="MF_02002"/>
    </source>
</evidence>
<evidence type="ECO:0000256" key="5">
    <source>
        <dbReference type="ARBA" id="ARBA00022840"/>
    </source>
</evidence>
<dbReference type="Gene3D" id="3.40.50.620">
    <property type="entry name" value="HUPs"/>
    <property type="match status" value="2"/>
</dbReference>
<dbReference type="InterPro" id="IPR001412">
    <property type="entry name" value="aa-tRNA-synth_I_CS"/>
</dbReference>
<keyword evidence="10" id="KW-0862">Zinc</keyword>
<dbReference type="Pfam" id="PF08264">
    <property type="entry name" value="Anticodon_1"/>
    <property type="match status" value="1"/>
</dbReference>
<dbReference type="FunFam" id="1.10.730.20:FF:000001">
    <property type="entry name" value="Isoleucine--tRNA ligase"/>
    <property type="match status" value="1"/>
</dbReference>
<feature type="domain" description="Methionyl/Valyl/Leucyl/Isoleucyl-tRNA synthetase anticodon-binding" evidence="13">
    <location>
        <begin position="715"/>
        <end position="871"/>
    </location>
</feature>
<dbReference type="PROSITE" id="PS00178">
    <property type="entry name" value="AA_TRNA_LIGASE_I"/>
    <property type="match status" value="1"/>
</dbReference>
<evidence type="ECO:0000256" key="9">
    <source>
        <dbReference type="ARBA" id="ARBA00048359"/>
    </source>
</evidence>
<dbReference type="GO" id="GO:0008270">
    <property type="term" value="F:zinc ion binding"/>
    <property type="evidence" value="ECO:0007669"/>
    <property type="project" value="UniProtKB-UniRule"/>
</dbReference>
<evidence type="ECO:0000256" key="1">
    <source>
        <dbReference type="ARBA" id="ARBA00006887"/>
    </source>
</evidence>
<feature type="binding site" evidence="10">
    <location>
        <position position="635"/>
    </location>
    <ligand>
        <name>ATP</name>
        <dbReference type="ChEBI" id="CHEBI:30616"/>
    </ligand>
</feature>
<dbReference type="GO" id="GO:0004822">
    <property type="term" value="F:isoleucine-tRNA ligase activity"/>
    <property type="evidence" value="ECO:0007669"/>
    <property type="project" value="UniProtKB-UniRule"/>
</dbReference>
<name>A0A1I2STJ5_9FIRM</name>
<dbReference type="GO" id="GO:0005829">
    <property type="term" value="C:cytosol"/>
    <property type="evidence" value="ECO:0007669"/>
    <property type="project" value="TreeGrafter"/>
</dbReference>
<evidence type="ECO:0000256" key="3">
    <source>
        <dbReference type="ARBA" id="ARBA00022598"/>
    </source>
</evidence>
<dbReference type="Pfam" id="PF06827">
    <property type="entry name" value="zf-FPG_IleRS"/>
    <property type="match status" value="1"/>
</dbReference>
<dbReference type="InterPro" id="IPR002300">
    <property type="entry name" value="aa-tRNA-synth_Ia"/>
</dbReference>
<dbReference type="FunFam" id="3.40.50.620:FF:000152">
    <property type="entry name" value="Isoleucine--tRNA ligase"/>
    <property type="match status" value="1"/>
</dbReference>
<dbReference type="InterPro" id="IPR013155">
    <property type="entry name" value="M/V/L/I-tRNA-synth_anticd-bd"/>
</dbReference>
<sequence>MFYIFIKRSVRNGSCVDFSNILTKSKDRGVINKMDYGKSLNLPKTDFPMRGNLPQREPEIMQFWDETDIYRKVQQKNSGRPKFILHDGPPYANGHIHLGHTLNKVLKDIVVKFHSMTGYDAPYVPGWDTHGLPIEQQAIKNMGINRHAIDIVEFRNKCKDYALQFVDIQREEFKRLGVRGDWDHPYFTLMPHFEARQIGVFGEMAKRGYIYKGLKPVYWCATCETALAEAEVEYADKKSPSIFVKFPVRDGKGIIPEQNTYVVIWTTTPWTLVANLAVTLHPEFEYILMQCGNEKYLVAKELKDSFLKETGLAEGNILQRFKGADLERVVCGHPFIDRDALVILGDHVTLEAGTGCVHTAPGHGHEDYLVGLKYDLPILSPVDGRGRFTAEAGQFAGQIYHEANKNILETLRETGALMKADKISHQYPHCWRCKQPVFFRATEQWFASIEGFRQAALDAIDDVRWIPAWGRDRIHNMVANRGDWCVSRQRTWGVPIPIFYCKACGKEIINDQTISHLQKLFKEYGSDVWFAREAAALIPEGLTCPECGSREFTKETDIMDVWFDSGSSHLAVLDEPEIWPDLTWPADLYLEGSDQHRGWFNSSLNTAVAVSGRAPYRAVLTHGFVVDENGRKMSKSLGNVVDPLKVIKQMGADILRLWVSSADYRGDLAVSQSILKQLTESYRKIRNTSRFMLGNIYDFDPARDSVPYEKMPEIDRWAMLRLHRLIEKVLAAYRNYEFHTVYHAIHNFCTVDMSAQYLDIIKDRLYCEKADALVRRSSQTVMYESLQALVRLLAPVLTFTTEEIWRYLPKGDDAPDSVQLADMPEPDDRYMDAALEEKWGRLMKIRGVVNRALEKARQEKVIGNSLEARIHLYVDDNLSEFLKTFSEELSVLFIVSGVTTHQLAEKTVDTLAVEDVPGLAVGVSRAAGTKCARCWMYHEEVGRDEQHPEVCPRCALVVEAI</sequence>
<feature type="binding site" evidence="10">
    <location>
        <position position="934"/>
    </location>
    <ligand>
        <name>Zn(2+)</name>
        <dbReference type="ChEBI" id="CHEBI:29105"/>
    </ligand>
</feature>
<feature type="binding site" evidence="10">
    <location>
        <position position="931"/>
    </location>
    <ligand>
        <name>Zn(2+)</name>
        <dbReference type="ChEBI" id="CHEBI:29105"/>
    </ligand>
</feature>
<keyword evidence="4 10" id="KW-0547">Nucleotide-binding</keyword>
<protein>
    <recommendedName>
        <fullName evidence="10">Isoleucine--tRNA ligase</fullName>
        <ecNumber evidence="10">6.1.1.5</ecNumber>
    </recommendedName>
    <alternativeName>
        <fullName evidence="10">Isoleucyl-tRNA synthetase</fullName>
        <shortName evidence="10">IleRS</shortName>
    </alternativeName>
</protein>
<feature type="binding site" evidence="10">
    <location>
        <position position="591"/>
    </location>
    <ligand>
        <name>L-isoleucyl-5'-AMP</name>
        <dbReference type="ChEBI" id="CHEBI:178002"/>
    </ligand>
</feature>
<comment type="subcellular location">
    <subcellularLocation>
        <location evidence="10">Cytoplasm</location>
    </subcellularLocation>
</comment>
<evidence type="ECO:0000256" key="4">
    <source>
        <dbReference type="ARBA" id="ARBA00022741"/>
    </source>
</evidence>
<dbReference type="SUPFAM" id="SSF50677">
    <property type="entry name" value="ValRS/IleRS/LeuRS editing domain"/>
    <property type="match status" value="1"/>
</dbReference>
<keyword evidence="10" id="KW-0479">Metal-binding</keyword>
<evidence type="ECO:0000259" key="13">
    <source>
        <dbReference type="Pfam" id="PF08264"/>
    </source>
</evidence>
<accession>A0A1I2STJ5</accession>
<comment type="domain">
    <text evidence="10">IleRS has two distinct active sites: one for aminoacylation and one for editing. The misactivated valine is translocated from the active site to the editing site, which sterically excludes the correctly activated isoleucine. The single editing site contains two valyl binding pockets, one specific for each substrate (Val-AMP or Val-tRNA(Ile)).</text>
</comment>
<dbReference type="EMBL" id="FOOX01000006">
    <property type="protein sequence ID" value="SFG56135.1"/>
    <property type="molecule type" value="Genomic_DNA"/>
</dbReference>
<dbReference type="InterPro" id="IPR002301">
    <property type="entry name" value="Ile-tRNA-ligase"/>
</dbReference>
<dbReference type="InterPro" id="IPR014729">
    <property type="entry name" value="Rossmann-like_a/b/a_fold"/>
</dbReference>
<organism evidence="14 15">
    <name type="scientific">Desulfotruncus arcticus DSM 17038</name>
    <dbReference type="NCBI Taxonomy" id="1121424"/>
    <lineage>
        <taxon>Bacteria</taxon>
        <taxon>Bacillati</taxon>
        <taxon>Bacillota</taxon>
        <taxon>Clostridia</taxon>
        <taxon>Eubacteriales</taxon>
        <taxon>Desulfallaceae</taxon>
        <taxon>Desulfotruncus</taxon>
    </lineage>
</organism>
<feature type="domain" description="Zinc finger FPG/IleRS-type" evidence="12">
    <location>
        <begin position="930"/>
        <end position="955"/>
    </location>
</feature>
<feature type="short sequence motif" description="'KMSKS' region" evidence="10">
    <location>
        <begin position="632"/>
        <end position="636"/>
    </location>
</feature>
<comment type="catalytic activity">
    <reaction evidence="9 10">
        <text>tRNA(Ile) + L-isoleucine + ATP = L-isoleucyl-tRNA(Ile) + AMP + diphosphate</text>
        <dbReference type="Rhea" id="RHEA:11060"/>
        <dbReference type="Rhea" id="RHEA-COMP:9666"/>
        <dbReference type="Rhea" id="RHEA-COMP:9695"/>
        <dbReference type="ChEBI" id="CHEBI:30616"/>
        <dbReference type="ChEBI" id="CHEBI:33019"/>
        <dbReference type="ChEBI" id="CHEBI:58045"/>
        <dbReference type="ChEBI" id="CHEBI:78442"/>
        <dbReference type="ChEBI" id="CHEBI:78528"/>
        <dbReference type="ChEBI" id="CHEBI:456215"/>
        <dbReference type="EC" id="6.1.1.5"/>
    </reaction>
</comment>
<keyword evidence="15" id="KW-1185">Reference proteome</keyword>
<keyword evidence="2 10" id="KW-0963">Cytoplasm</keyword>
<comment type="function">
    <text evidence="8 10">Catalyzes the attachment of isoleucine to tRNA(Ile). As IleRS can inadvertently accommodate and process structurally similar amino acids such as valine, to avoid such errors it has two additional distinct tRNA(Ile)-dependent editing activities. One activity is designated as 'pretransfer' editing and involves the hydrolysis of activated Val-AMP. The other activity is designated 'posttransfer' editing and involves deacylation of mischarged Val-tRNA(Ile).</text>
</comment>
<dbReference type="GO" id="GO:0002161">
    <property type="term" value="F:aminoacyl-tRNA deacylase activity"/>
    <property type="evidence" value="ECO:0007669"/>
    <property type="project" value="InterPro"/>
</dbReference>
<dbReference type="InterPro" id="IPR009080">
    <property type="entry name" value="tRNAsynth_Ia_anticodon-bd"/>
</dbReference>
<dbReference type="InterPro" id="IPR023585">
    <property type="entry name" value="Ile-tRNA-ligase_type1"/>
</dbReference>
<comment type="cofactor">
    <cofactor evidence="10">
        <name>Zn(2+)</name>
        <dbReference type="ChEBI" id="CHEBI:29105"/>
    </cofactor>
    <text evidence="10">Binds 1 zinc ion per subunit.</text>
</comment>
<dbReference type="Pfam" id="PF00133">
    <property type="entry name" value="tRNA-synt_1"/>
    <property type="match status" value="1"/>
</dbReference>
<dbReference type="CDD" id="cd00818">
    <property type="entry name" value="IleRS_core"/>
    <property type="match status" value="1"/>
</dbReference>
<feature type="domain" description="Aminoacyl-tRNA synthetase class Ia" evidence="11">
    <location>
        <begin position="60"/>
        <end position="670"/>
    </location>
</feature>
<comment type="similarity">
    <text evidence="1 10">Belongs to the class-I aminoacyl-tRNA synthetase family. IleS type 1 subfamily.</text>
</comment>
<evidence type="ECO:0000256" key="6">
    <source>
        <dbReference type="ARBA" id="ARBA00022917"/>
    </source>
</evidence>
<dbReference type="PRINTS" id="PR00984">
    <property type="entry name" value="TRNASYNTHILE"/>
</dbReference>
<proteinExistence type="inferred from homology"/>
<evidence type="ECO:0000256" key="8">
    <source>
        <dbReference type="ARBA" id="ARBA00025217"/>
    </source>
</evidence>
<gene>
    <name evidence="10" type="primary">ileS</name>
    <name evidence="14" type="ORF">SAMN05660649_01999</name>
</gene>
<dbReference type="InterPro" id="IPR033708">
    <property type="entry name" value="Anticodon_Ile_BEm"/>
</dbReference>
<keyword evidence="5 10" id="KW-0067">ATP-binding</keyword>
<dbReference type="CDD" id="cd07960">
    <property type="entry name" value="Anticodon_Ia_Ile_BEm"/>
    <property type="match status" value="1"/>
</dbReference>
<dbReference type="Gene3D" id="1.10.10.830">
    <property type="entry name" value="Ile-tRNA synthetase CP2 domain-like"/>
    <property type="match status" value="1"/>
</dbReference>
<dbReference type="HAMAP" id="MF_02002">
    <property type="entry name" value="Ile_tRNA_synth_type1"/>
    <property type="match status" value="1"/>
</dbReference>
<dbReference type="SUPFAM" id="SSF52374">
    <property type="entry name" value="Nucleotidylyl transferase"/>
    <property type="match status" value="1"/>
</dbReference>
<comment type="subunit">
    <text evidence="10">Monomer.</text>
</comment>
<evidence type="ECO:0000313" key="15">
    <source>
        <dbReference type="Proteomes" id="UP000199337"/>
    </source>
</evidence>
<keyword evidence="3 10" id="KW-0436">Ligase</keyword>
<dbReference type="PANTHER" id="PTHR42765:SF1">
    <property type="entry name" value="ISOLEUCINE--TRNA LIGASE, MITOCHONDRIAL"/>
    <property type="match status" value="1"/>
</dbReference>
<dbReference type="FunFam" id="3.90.740.10:FF:000006">
    <property type="entry name" value="Isoleucine--tRNA ligase"/>
    <property type="match status" value="1"/>
</dbReference>
<dbReference type="NCBIfam" id="TIGR00392">
    <property type="entry name" value="ileS"/>
    <property type="match status" value="1"/>
</dbReference>
<dbReference type="PANTHER" id="PTHR42765">
    <property type="entry name" value="SOLEUCYL-TRNA SYNTHETASE"/>
    <property type="match status" value="1"/>
</dbReference>
<reference evidence="15" key="1">
    <citation type="submission" date="2016-10" db="EMBL/GenBank/DDBJ databases">
        <authorList>
            <person name="Varghese N."/>
            <person name="Submissions S."/>
        </authorList>
    </citation>
    <scope>NUCLEOTIDE SEQUENCE [LARGE SCALE GENOMIC DNA]</scope>
    <source>
        <strain evidence="15">DSM 17038</strain>
    </source>
</reference>
<keyword evidence="6 10" id="KW-0648">Protein biosynthesis</keyword>
<dbReference type="GO" id="GO:0005524">
    <property type="term" value="F:ATP binding"/>
    <property type="evidence" value="ECO:0007669"/>
    <property type="project" value="UniProtKB-UniRule"/>
</dbReference>